<proteinExistence type="predicted"/>
<evidence type="ECO:0000313" key="2">
    <source>
        <dbReference type="EMBL" id="BAT59538.1"/>
    </source>
</evidence>
<dbReference type="Proteomes" id="UP000236884">
    <property type="component" value="Chromosome"/>
</dbReference>
<dbReference type="AlphaFoldDB" id="A0A0S3PUH5"/>
<organism evidence="2 3">
    <name type="scientific">Variibacter gotjawalensis</name>
    <dbReference type="NCBI Taxonomy" id="1333996"/>
    <lineage>
        <taxon>Bacteria</taxon>
        <taxon>Pseudomonadati</taxon>
        <taxon>Pseudomonadota</taxon>
        <taxon>Alphaproteobacteria</taxon>
        <taxon>Hyphomicrobiales</taxon>
        <taxon>Nitrobacteraceae</taxon>
        <taxon>Variibacter</taxon>
    </lineage>
</organism>
<sequence>MTAWSHTQGASPGGAKESSQGLRAAAQNLRQMARVAQDPAMAERLNRAADTYTARADKRAAAEAADRRTVPNA</sequence>
<keyword evidence="3" id="KW-1185">Reference proteome</keyword>
<dbReference type="KEGG" id="vgo:GJW-30_1_02071"/>
<evidence type="ECO:0000313" key="3">
    <source>
        <dbReference type="Proteomes" id="UP000236884"/>
    </source>
</evidence>
<evidence type="ECO:0000256" key="1">
    <source>
        <dbReference type="SAM" id="MobiDB-lite"/>
    </source>
</evidence>
<feature type="compositionally biased region" description="Polar residues" evidence="1">
    <location>
        <begin position="1"/>
        <end position="10"/>
    </location>
</feature>
<protein>
    <submittedName>
        <fullName evidence="2">Uncharacterized protein</fullName>
    </submittedName>
</protein>
<dbReference type="RefSeq" id="WP_096355006.1">
    <property type="nucleotide sequence ID" value="NZ_AP014946.1"/>
</dbReference>
<feature type="region of interest" description="Disordered" evidence="1">
    <location>
        <begin position="1"/>
        <end position="30"/>
    </location>
</feature>
<reference evidence="2 3" key="1">
    <citation type="submission" date="2015-08" db="EMBL/GenBank/DDBJ databases">
        <title>Investigation of the bacterial diversity of lava forest soil.</title>
        <authorList>
            <person name="Lee J.S."/>
        </authorList>
    </citation>
    <scope>NUCLEOTIDE SEQUENCE [LARGE SCALE GENOMIC DNA]</scope>
    <source>
        <strain evidence="2 3">GJW-30</strain>
    </source>
</reference>
<dbReference type="EMBL" id="AP014946">
    <property type="protein sequence ID" value="BAT59538.1"/>
    <property type="molecule type" value="Genomic_DNA"/>
</dbReference>
<gene>
    <name evidence="2" type="ORF">GJW-30_1_02071</name>
</gene>
<accession>A0A0S3PUH5</accession>
<name>A0A0S3PUH5_9BRAD</name>